<keyword evidence="1" id="KW-0732">Signal</keyword>
<reference evidence="2 3" key="1">
    <citation type="submission" date="2016-11" db="EMBL/GenBank/DDBJ databases">
        <authorList>
            <person name="Jaros S."/>
            <person name="Januszkiewicz K."/>
            <person name="Wedrychowicz H."/>
        </authorList>
    </citation>
    <scope>NUCLEOTIDE SEQUENCE [LARGE SCALE GENOMIC DNA]</scope>
    <source>
        <strain evidence="2 3">DSM 16917</strain>
    </source>
</reference>
<dbReference type="RefSeq" id="WP_067658449.1">
    <property type="nucleotide sequence ID" value="NZ_FQXG01000001.1"/>
</dbReference>
<evidence type="ECO:0000256" key="1">
    <source>
        <dbReference type="SAM" id="SignalP"/>
    </source>
</evidence>
<evidence type="ECO:0000313" key="3">
    <source>
        <dbReference type="Proteomes" id="UP000184268"/>
    </source>
</evidence>
<dbReference type="STRING" id="299255.SAMN02745129_1210"/>
<feature type="signal peptide" evidence="1">
    <location>
        <begin position="1"/>
        <end position="29"/>
    </location>
</feature>
<accession>A0A1M5NX65</accession>
<sequence length="266" mass="28052">MDRRQAITKIIGMTGASAGALMLSHPALAVTNADGQWQLSLGESLAYAKIDPMVAARNAYEAGNGCMYQVFHGIVSTLAQSDSPDADKFAQIPTAMAQYGYGGILGEGTICGNINAAGMLLNFLSINGEPAKTLLMPIGRFYEETVLPFRDTAFLDGIGANTEELIAKVGDPTIANSPLCHASVTNWAKANGKTAKDKGERCSELSASLAYQIALMLNQAMDGEDVVAMYPFSDTVSECKACHTPADDFGHSVASNMECDTCHGGH</sequence>
<name>A0A1M5NX65_9GAMM</name>
<protein>
    <recommendedName>
        <fullName evidence="4">Redox-active protein (C_GCAxxG_C_C)</fullName>
    </recommendedName>
</protein>
<evidence type="ECO:0000313" key="2">
    <source>
        <dbReference type="EMBL" id="SHG94112.1"/>
    </source>
</evidence>
<gene>
    <name evidence="2" type="ORF">SAMN02745129_1210</name>
</gene>
<dbReference type="OrthoDB" id="6397224at2"/>
<dbReference type="SUPFAM" id="SSF48695">
    <property type="entry name" value="Multiheme cytochromes"/>
    <property type="match status" value="1"/>
</dbReference>
<organism evidence="2 3">
    <name type="scientific">Ferrimonas marina</name>
    <dbReference type="NCBI Taxonomy" id="299255"/>
    <lineage>
        <taxon>Bacteria</taxon>
        <taxon>Pseudomonadati</taxon>
        <taxon>Pseudomonadota</taxon>
        <taxon>Gammaproteobacteria</taxon>
        <taxon>Alteromonadales</taxon>
        <taxon>Ferrimonadaceae</taxon>
        <taxon>Ferrimonas</taxon>
    </lineage>
</organism>
<evidence type="ECO:0008006" key="4">
    <source>
        <dbReference type="Google" id="ProtNLM"/>
    </source>
</evidence>
<dbReference type="AlphaFoldDB" id="A0A1M5NX65"/>
<proteinExistence type="predicted"/>
<dbReference type="EMBL" id="FQXG01000001">
    <property type="protein sequence ID" value="SHG94112.1"/>
    <property type="molecule type" value="Genomic_DNA"/>
</dbReference>
<dbReference type="InterPro" id="IPR036280">
    <property type="entry name" value="Multihaem_cyt_sf"/>
</dbReference>
<feature type="chain" id="PRO_5009912737" description="Redox-active protein (C_GCAxxG_C_C)" evidence="1">
    <location>
        <begin position="30"/>
        <end position="266"/>
    </location>
</feature>
<dbReference type="Proteomes" id="UP000184268">
    <property type="component" value="Unassembled WGS sequence"/>
</dbReference>
<keyword evidence="3" id="KW-1185">Reference proteome</keyword>